<dbReference type="InterPro" id="IPR036392">
    <property type="entry name" value="PLAT/LH2_dom_sf"/>
</dbReference>
<feature type="domain" description="REJ" evidence="11">
    <location>
        <begin position="260"/>
        <end position="553"/>
    </location>
</feature>
<evidence type="ECO:0000256" key="3">
    <source>
        <dbReference type="ARBA" id="ARBA00022692"/>
    </source>
</evidence>
<dbReference type="GeneID" id="108082317"/>
<proteinExistence type="inferred from homology"/>
<sequence length="1372" mass="157836">MLLRIDQKLLILFYLSLYSTLHSAEANELRKAHMKVYCNEQVPYGKPTPIVISMKVRPVKTTITVSLSTPTYLLAFFEVGNESEKKPPEWKRTSSISKELAVLGIRKRPDKWRYEEGFWTNLTGIFWTASDKFLTLISQSKWLSRIQKVKEVVQIKVNLPPECTPQLAIPECSQPVPPRKILITRGFYVRAVFLEKCNLTIEKGVYNWSLSNAVGLTQLATYSTDGPLLKVQQYSWRYPTSQELLRDFYLLKVEGRFEGLYYAARCYLKVEMGPVEAVISGGKHRRSGQKDILWINGSMSYDFSKRSSEKQFSTFLWNCKSIDDKNNPFCRPNISSEAAFSIPGNSLKTGCTYVFQLQVSRDHNPRISSEMYQNVAIVGRSVLQVKIECLKNCQRDFYTPNSRVKLKAVCLNCENMNAAQRWSIDGQKMFSTKEITLHIRKGTNRTQVELAMLAEDGRYERNVKTLVRNSGPTGGKCTVSPREGQEAITNFVPCCQRFVSQNQPIEYWYYAGKVLLGSCLDCNCGVRLPATSFLQVLACEALYACHSSWIKVKVTPLVGIPTQPAALQKYMISSSNSFVKLLKGGLYSSYLQSLNAIASRISLADSGTTLLHGFENIQPYTPSSLSLLANLTRTLGQRLPTSDPKTQVLLIMLVRKLTYNFQEVMSNVDAVDMTQKPFISTTLACLEVYRLMQKIAEKIPQPPASIYDRYQKAFLKGSLDLDFVDKLHSEIAIRRTSHGNWLNFMWAKDHLGFLMNIFQHINKDQNMQDNKSSPKAEVLVQCFETQTNDTIIVHSTDSLYSVVLSRKLFDEILGTGETEICFKLISIQRTLNWWYPDEKRPTSRMLSVRIFEKGEDVFTKQIKLLKSELGYETNMTIHTTSPAKDKDVMTKNPRQTHDALKEIHAGRYISVVRNGQLETLQSVQLYRIILDEQTVMAVHFTRSTHKLQVKLKLEVKPLWSEISKSWCVVPSLSTNTTFLLRNKCHQPKRAYMALRVWSKIPIWNCPNTTLVDGPALYTFAFQIRSCASWLYNRKPDQQGWDQGGCVPTMDFSVARKLRCICKVLGTYTSYVYYIPAIKVSVGTFTKPSLHKGVVAFYSLLLIFILLSMYWLYRYANNLPAKSIFIRMPADDDAEDDEELHDLLIKLNTEGRVNSQTTASVTLVLISINQKKRKIRIPQDPERSFLNRNSTLNVWLRSREIRIPTKLMIYHNNAGRYPSWFLRRIEVSDVQTQETQIFVVRKWVTDKVLSLEPTTIFRKDQVRALGTYRRRFRLHIEMLFCNWALWQPLTGNWRENDHFKSISRAKRFCAFVSKLVIAYTSCAIYFQKTTIESLQLHRDKFLTYKDLLFLILLVTTTDFIFQVLFKLTAHHVS</sequence>
<dbReference type="PROSITE" id="PS50095">
    <property type="entry name" value="PLAT"/>
    <property type="match status" value="1"/>
</dbReference>
<gene>
    <name evidence="13" type="primary">LOC108082317</name>
</gene>
<keyword evidence="6 8" id="KW-0472">Membrane</keyword>
<dbReference type="RefSeq" id="XP_070140528.1">
    <property type="nucleotide sequence ID" value="XM_070284427.1"/>
</dbReference>
<name>A0ABM4GCS6_DROKI</name>
<dbReference type="InterPro" id="IPR014010">
    <property type="entry name" value="REJ_dom"/>
</dbReference>
<evidence type="ECO:0000313" key="12">
    <source>
        <dbReference type="Proteomes" id="UP001652661"/>
    </source>
</evidence>
<accession>A0ABM4GCS6</accession>
<evidence type="ECO:0000256" key="4">
    <source>
        <dbReference type="ARBA" id="ARBA00022737"/>
    </source>
</evidence>
<keyword evidence="9" id="KW-0732">Signal</keyword>
<dbReference type="Proteomes" id="UP001652661">
    <property type="component" value="Chromosome 2R"/>
</dbReference>
<dbReference type="Pfam" id="PF02010">
    <property type="entry name" value="REJ"/>
    <property type="match status" value="1"/>
</dbReference>
<reference evidence="12" key="1">
    <citation type="submission" date="2025-05" db="UniProtKB">
        <authorList>
            <consortium name="RefSeq"/>
        </authorList>
    </citation>
    <scope>NUCLEOTIDE SEQUENCE [LARGE SCALE GENOMIC DNA]</scope>
    <source>
        <strain evidence="12">14028-0561.14</strain>
    </source>
</reference>
<feature type="transmembrane region" description="Helical" evidence="8">
    <location>
        <begin position="1346"/>
        <end position="1364"/>
    </location>
</feature>
<dbReference type="Gene3D" id="2.60.60.20">
    <property type="entry name" value="PLAT/LH2 domain"/>
    <property type="match status" value="1"/>
</dbReference>
<keyword evidence="5 8" id="KW-1133">Transmembrane helix</keyword>
<evidence type="ECO:0000256" key="7">
    <source>
        <dbReference type="PROSITE-ProRule" id="PRU00152"/>
    </source>
</evidence>
<evidence type="ECO:0000256" key="5">
    <source>
        <dbReference type="ARBA" id="ARBA00022989"/>
    </source>
</evidence>
<feature type="domain" description="PLAT" evidence="10">
    <location>
        <begin position="1140"/>
        <end position="1257"/>
    </location>
</feature>
<dbReference type="InterPro" id="IPR001024">
    <property type="entry name" value="PLAT/LH2_dom"/>
</dbReference>
<dbReference type="InterPro" id="IPR002859">
    <property type="entry name" value="PKD/REJ-like"/>
</dbReference>
<feature type="signal peptide" evidence="9">
    <location>
        <begin position="1"/>
        <end position="26"/>
    </location>
</feature>
<evidence type="ECO:0000256" key="9">
    <source>
        <dbReference type="SAM" id="SignalP"/>
    </source>
</evidence>
<evidence type="ECO:0000313" key="13">
    <source>
        <dbReference type="RefSeq" id="XP_070140528.1"/>
    </source>
</evidence>
<keyword evidence="12" id="KW-1185">Reference proteome</keyword>
<feature type="chain" id="PRO_5047398841" evidence="9">
    <location>
        <begin position="27"/>
        <end position="1372"/>
    </location>
</feature>
<evidence type="ECO:0000256" key="1">
    <source>
        <dbReference type="ARBA" id="ARBA00004141"/>
    </source>
</evidence>
<dbReference type="PANTHER" id="PTHR46730">
    <property type="entry name" value="POLYCYSTIN-1"/>
    <property type="match status" value="1"/>
</dbReference>
<feature type="transmembrane region" description="Helical" evidence="8">
    <location>
        <begin position="1307"/>
        <end position="1326"/>
    </location>
</feature>
<protein>
    <submittedName>
        <fullName evidence="13">Uncharacterized protein isoform X1</fullName>
    </submittedName>
</protein>
<comment type="caution">
    <text evidence="7">Lacks conserved residue(s) required for the propagation of feature annotation.</text>
</comment>
<evidence type="ECO:0000259" key="10">
    <source>
        <dbReference type="PROSITE" id="PS50095"/>
    </source>
</evidence>
<dbReference type="PROSITE" id="PS51111">
    <property type="entry name" value="REJ"/>
    <property type="match status" value="1"/>
</dbReference>
<keyword evidence="4" id="KW-0677">Repeat</keyword>
<evidence type="ECO:0000259" key="11">
    <source>
        <dbReference type="PROSITE" id="PS51111"/>
    </source>
</evidence>
<dbReference type="SUPFAM" id="SSF49723">
    <property type="entry name" value="Lipase/lipooxygenase domain (PLAT/LH2 domain)"/>
    <property type="match status" value="1"/>
</dbReference>
<feature type="transmembrane region" description="Helical" evidence="8">
    <location>
        <begin position="1094"/>
        <end position="1112"/>
    </location>
</feature>
<dbReference type="PANTHER" id="PTHR46730:SF1">
    <property type="entry name" value="PLAT DOMAIN-CONTAINING PROTEIN"/>
    <property type="match status" value="1"/>
</dbReference>
<dbReference type="Pfam" id="PF01477">
    <property type="entry name" value="PLAT"/>
    <property type="match status" value="1"/>
</dbReference>
<reference evidence="13" key="2">
    <citation type="submission" date="2025-08" db="UniProtKB">
        <authorList>
            <consortium name="RefSeq"/>
        </authorList>
    </citation>
    <scope>IDENTIFICATION</scope>
    <source>
        <strain evidence="13">14028-0561.14</strain>
        <tissue evidence="13">Whole fly</tissue>
    </source>
</reference>
<evidence type="ECO:0000256" key="8">
    <source>
        <dbReference type="SAM" id="Phobius"/>
    </source>
</evidence>
<comment type="similarity">
    <text evidence="2">Belongs to the polycystin family.</text>
</comment>
<keyword evidence="3 8" id="KW-0812">Transmembrane</keyword>
<evidence type="ECO:0000256" key="2">
    <source>
        <dbReference type="ARBA" id="ARBA00007200"/>
    </source>
</evidence>
<evidence type="ECO:0000256" key="6">
    <source>
        <dbReference type="ARBA" id="ARBA00023136"/>
    </source>
</evidence>
<comment type="subcellular location">
    <subcellularLocation>
        <location evidence="1">Membrane</location>
        <topology evidence="1">Multi-pass membrane protein</topology>
    </subcellularLocation>
</comment>
<organism evidence="12 13">
    <name type="scientific">Drosophila kikkawai</name>
    <name type="common">Fruit fly</name>
    <dbReference type="NCBI Taxonomy" id="30033"/>
    <lineage>
        <taxon>Eukaryota</taxon>
        <taxon>Metazoa</taxon>
        <taxon>Ecdysozoa</taxon>
        <taxon>Arthropoda</taxon>
        <taxon>Hexapoda</taxon>
        <taxon>Insecta</taxon>
        <taxon>Pterygota</taxon>
        <taxon>Neoptera</taxon>
        <taxon>Endopterygota</taxon>
        <taxon>Diptera</taxon>
        <taxon>Brachycera</taxon>
        <taxon>Muscomorpha</taxon>
        <taxon>Ephydroidea</taxon>
        <taxon>Drosophilidae</taxon>
        <taxon>Drosophila</taxon>
        <taxon>Sophophora</taxon>
    </lineage>
</organism>